<evidence type="ECO:0000256" key="2">
    <source>
        <dbReference type="ARBA" id="ARBA00022741"/>
    </source>
</evidence>
<protein>
    <submittedName>
        <fullName evidence="7">Uncharacterized protein</fullName>
    </submittedName>
</protein>
<dbReference type="SMART" id="SM00175">
    <property type="entry name" value="RAB"/>
    <property type="match status" value="1"/>
</dbReference>
<organism evidence="7 8">
    <name type="scientific">Ichthyophthirius multifiliis</name>
    <name type="common">White spot disease agent</name>
    <name type="synonym">Ich</name>
    <dbReference type="NCBI Taxonomy" id="5932"/>
    <lineage>
        <taxon>Eukaryota</taxon>
        <taxon>Sar</taxon>
        <taxon>Alveolata</taxon>
        <taxon>Ciliophora</taxon>
        <taxon>Intramacronucleata</taxon>
        <taxon>Oligohymenophorea</taxon>
        <taxon>Hymenostomatida</taxon>
        <taxon>Ophryoglenina</taxon>
        <taxon>Ichthyophthirius</taxon>
    </lineage>
</organism>
<evidence type="ECO:0000256" key="4">
    <source>
        <dbReference type="ARBA" id="ARBA00023288"/>
    </source>
</evidence>
<dbReference type="InterPro" id="IPR001806">
    <property type="entry name" value="Small_GTPase"/>
</dbReference>
<dbReference type="GO" id="GO:0005525">
    <property type="term" value="F:GTP binding"/>
    <property type="evidence" value="ECO:0007669"/>
    <property type="project" value="UniProtKB-KW"/>
</dbReference>
<feature type="transmembrane region" description="Helical" evidence="6">
    <location>
        <begin position="40"/>
        <end position="66"/>
    </location>
</feature>
<dbReference type="Proteomes" id="UP000008983">
    <property type="component" value="Unassembled WGS sequence"/>
</dbReference>
<dbReference type="OrthoDB" id="296403at2759"/>
<dbReference type="SMART" id="SM00174">
    <property type="entry name" value="RHO"/>
    <property type="match status" value="1"/>
</dbReference>
<keyword evidence="6" id="KW-1133">Transmembrane helix</keyword>
<dbReference type="PROSITE" id="PS51419">
    <property type="entry name" value="RAB"/>
    <property type="match status" value="1"/>
</dbReference>
<proteinExistence type="inferred from homology"/>
<dbReference type="InterPro" id="IPR050209">
    <property type="entry name" value="Rab_GTPases_membrane_traffic"/>
</dbReference>
<dbReference type="GO" id="GO:0003924">
    <property type="term" value="F:GTPase activity"/>
    <property type="evidence" value="ECO:0007669"/>
    <property type="project" value="InterPro"/>
</dbReference>
<keyword evidence="8" id="KW-1185">Reference proteome</keyword>
<dbReference type="SMART" id="SM00173">
    <property type="entry name" value="RAS"/>
    <property type="match status" value="1"/>
</dbReference>
<dbReference type="PROSITE" id="PS51421">
    <property type="entry name" value="RAS"/>
    <property type="match status" value="1"/>
</dbReference>
<dbReference type="STRING" id="857967.G0R1Y2"/>
<dbReference type="SUPFAM" id="SSF52540">
    <property type="entry name" value="P-loop containing nucleoside triphosphate hydrolases"/>
    <property type="match status" value="1"/>
</dbReference>
<feature type="region of interest" description="Disordered" evidence="5">
    <location>
        <begin position="268"/>
        <end position="289"/>
    </location>
</feature>
<dbReference type="PROSITE" id="PS51420">
    <property type="entry name" value="RHO"/>
    <property type="match status" value="1"/>
</dbReference>
<sequence>MLILHVIISSQILVSHENNIYSSFQNLKKNSNAWNTADKMITQVMIVTIVFLAIELVFLIVGLNMFNDRFNIILLIGDAGVGKTHIINRYVKNQLPMTIVPTIGVEFATKTVTLKEGGTIKAQIWDTAGQEKYRSITSAHYRKAVGALLVYDVTKDKSFISLQKWLEEIRMHADNDIVLMLVGNKVDLVEKNPQQRRVTKEEAEQLAKENNLLFEESSALLDINISYAFQKLLEEIYDQKSRLISEPSFIKNKQSNQEYVKSLIDSKNLKDNNNKNNNNLNQNNFCDCN</sequence>
<keyword evidence="6" id="KW-0812">Transmembrane</keyword>
<evidence type="ECO:0000256" key="6">
    <source>
        <dbReference type="SAM" id="Phobius"/>
    </source>
</evidence>
<dbReference type="eggNOG" id="KOG0087">
    <property type="taxonomic scope" value="Eukaryota"/>
</dbReference>
<dbReference type="PANTHER" id="PTHR47979">
    <property type="entry name" value="DRAB11-RELATED"/>
    <property type="match status" value="1"/>
</dbReference>
<evidence type="ECO:0000313" key="7">
    <source>
        <dbReference type="EMBL" id="EGR28507.1"/>
    </source>
</evidence>
<gene>
    <name evidence="7" type="ORF">IMG5_173630</name>
</gene>
<dbReference type="OMA" id="ASWIKHE"/>
<keyword evidence="4" id="KW-0449">Lipoprotein</keyword>
<evidence type="ECO:0000256" key="1">
    <source>
        <dbReference type="ARBA" id="ARBA00006270"/>
    </source>
</evidence>
<dbReference type="SMART" id="SM00176">
    <property type="entry name" value="RAN"/>
    <property type="match status" value="1"/>
</dbReference>
<comment type="similarity">
    <text evidence="1">Belongs to the small GTPase superfamily. Rab family.</text>
</comment>
<evidence type="ECO:0000256" key="3">
    <source>
        <dbReference type="ARBA" id="ARBA00023134"/>
    </source>
</evidence>
<evidence type="ECO:0000313" key="8">
    <source>
        <dbReference type="Proteomes" id="UP000008983"/>
    </source>
</evidence>
<dbReference type="PRINTS" id="PR00449">
    <property type="entry name" value="RASTRNSFRMNG"/>
</dbReference>
<dbReference type="NCBIfam" id="TIGR00231">
    <property type="entry name" value="small_GTP"/>
    <property type="match status" value="1"/>
</dbReference>
<accession>G0R1Y2</accession>
<dbReference type="InParanoid" id="G0R1Y2"/>
<reference evidence="7 8" key="1">
    <citation type="submission" date="2011-07" db="EMBL/GenBank/DDBJ databases">
        <authorList>
            <person name="Coyne R."/>
            <person name="Brami D."/>
            <person name="Johnson J."/>
            <person name="Hostetler J."/>
            <person name="Hannick L."/>
            <person name="Clark T."/>
            <person name="Cassidy-Hanley D."/>
            <person name="Inman J."/>
        </authorList>
    </citation>
    <scope>NUCLEOTIDE SEQUENCE [LARGE SCALE GENOMIC DNA]</scope>
    <source>
        <strain evidence="7 8">G5</strain>
    </source>
</reference>
<dbReference type="InterPro" id="IPR027417">
    <property type="entry name" value="P-loop_NTPase"/>
</dbReference>
<dbReference type="Gene3D" id="3.40.50.300">
    <property type="entry name" value="P-loop containing nucleotide triphosphate hydrolases"/>
    <property type="match status" value="1"/>
</dbReference>
<dbReference type="EMBL" id="GL984234">
    <property type="protein sequence ID" value="EGR28507.1"/>
    <property type="molecule type" value="Genomic_DNA"/>
</dbReference>
<dbReference type="Pfam" id="PF00071">
    <property type="entry name" value="Ras"/>
    <property type="match status" value="1"/>
</dbReference>
<dbReference type="FunFam" id="3.40.50.300:FF:001129">
    <property type="entry name" value="ras-related protein Rab-44 isoform X2"/>
    <property type="match status" value="1"/>
</dbReference>
<dbReference type="InterPro" id="IPR005225">
    <property type="entry name" value="Small_GTP-bd"/>
</dbReference>
<dbReference type="RefSeq" id="XP_004029743.1">
    <property type="nucleotide sequence ID" value="XM_004029695.1"/>
</dbReference>
<dbReference type="AlphaFoldDB" id="G0R1Y2"/>
<keyword evidence="6" id="KW-0472">Membrane</keyword>
<keyword evidence="2" id="KW-0547">Nucleotide-binding</keyword>
<dbReference type="GeneID" id="14904603"/>
<name>G0R1Y2_ICHMU</name>
<feature type="compositionally biased region" description="Low complexity" evidence="5">
    <location>
        <begin position="274"/>
        <end position="289"/>
    </location>
</feature>
<keyword evidence="3" id="KW-0342">GTP-binding</keyword>
<dbReference type="SMART" id="SM00177">
    <property type="entry name" value="ARF"/>
    <property type="match status" value="1"/>
</dbReference>
<evidence type="ECO:0000256" key="5">
    <source>
        <dbReference type="SAM" id="MobiDB-lite"/>
    </source>
</evidence>